<proteinExistence type="inferred from homology"/>
<name>A0AAD4PP87_9MUSC</name>
<evidence type="ECO:0000256" key="4">
    <source>
        <dbReference type="ARBA" id="ARBA00012557"/>
    </source>
</evidence>
<comment type="subcellular location">
    <subcellularLocation>
        <location evidence="1">Membrane</location>
        <topology evidence="1">Single-pass type II membrane protein</topology>
    </subcellularLocation>
</comment>
<dbReference type="AlphaFoldDB" id="A0AAD4PP87"/>
<comment type="pathway">
    <text evidence="2">Protein modification; protein glycosylation.</text>
</comment>
<evidence type="ECO:0000256" key="10">
    <source>
        <dbReference type="ARBA" id="ARBA00022989"/>
    </source>
</evidence>
<dbReference type="Pfam" id="PF02434">
    <property type="entry name" value="Fringe"/>
    <property type="match status" value="1"/>
</dbReference>
<dbReference type="InterPro" id="IPR003378">
    <property type="entry name" value="Fringe-like_glycosylTrfase"/>
</dbReference>
<comment type="similarity">
    <text evidence="3">Belongs to the glycosyltransferase 31 family. Beta3-Gal-T subfamily.</text>
</comment>
<evidence type="ECO:0000256" key="5">
    <source>
        <dbReference type="ARBA" id="ARBA00022676"/>
    </source>
</evidence>
<evidence type="ECO:0000256" key="1">
    <source>
        <dbReference type="ARBA" id="ARBA00004606"/>
    </source>
</evidence>
<evidence type="ECO:0000256" key="8">
    <source>
        <dbReference type="ARBA" id="ARBA00022741"/>
    </source>
</evidence>
<dbReference type="EMBL" id="JAJJHW010001127">
    <property type="protein sequence ID" value="KAH8378272.1"/>
    <property type="molecule type" value="Genomic_DNA"/>
</dbReference>
<evidence type="ECO:0000313" key="14">
    <source>
        <dbReference type="Proteomes" id="UP001200034"/>
    </source>
</evidence>
<protein>
    <recommendedName>
        <fullName evidence="4">N-acetylgalactosaminide beta-1,3-galactosyltransferase</fullName>
        <ecNumber evidence="4">2.4.1.122</ecNumber>
    </recommendedName>
</protein>
<evidence type="ECO:0000313" key="13">
    <source>
        <dbReference type="EMBL" id="KAH8378272.1"/>
    </source>
</evidence>
<keyword evidence="8" id="KW-0547">Nucleotide-binding</keyword>
<keyword evidence="6" id="KW-0808">Transferase</keyword>
<evidence type="ECO:0000256" key="11">
    <source>
        <dbReference type="ARBA" id="ARBA00023136"/>
    </source>
</evidence>
<evidence type="ECO:0000256" key="2">
    <source>
        <dbReference type="ARBA" id="ARBA00004922"/>
    </source>
</evidence>
<dbReference type="Gene3D" id="3.90.550.50">
    <property type="match status" value="1"/>
</dbReference>
<dbReference type="InterPro" id="IPR026050">
    <property type="entry name" value="C1GALT1/C1GALT1_chp1"/>
</dbReference>
<evidence type="ECO:0000256" key="6">
    <source>
        <dbReference type="ARBA" id="ARBA00022679"/>
    </source>
</evidence>
<dbReference type="PANTHER" id="PTHR23033:SF14">
    <property type="entry name" value="GLYCOPROTEIN-N-ACETYLGALACTOSAMINE 3-BETA-GALACTOSYLTRANSFERASE 1-RELATED"/>
    <property type="match status" value="1"/>
</dbReference>
<dbReference type="GO" id="GO:0016263">
    <property type="term" value="F:glycoprotein-N-acetylgalactosamine 3-beta-galactosyltransferase activity"/>
    <property type="evidence" value="ECO:0007669"/>
    <property type="project" value="UniProtKB-EC"/>
</dbReference>
<dbReference type="Proteomes" id="UP001200034">
    <property type="component" value="Unassembled WGS sequence"/>
</dbReference>
<evidence type="ECO:0000256" key="7">
    <source>
        <dbReference type="ARBA" id="ARBA00022692"/>
    </source>
</evidence>
<sequence>MKIFRPQSKANSNWEMLLMLFIGLICGACLSKLLQRARKSSEQASYTPHAPTADYTSLPSASTAIAKSRILCMVVTSSVESRQLLIHRTWGSRCHMLLFLGDSNSTFRERHSNSWTKSRIHLQYVYQQFYEQFDWFLKVPDDTYVVMENLQHLLADYTPETPIYFGSNDRQQGFVSGAAGYVFSREALHRFISLAHGDGNRCSNRSYGIEHVELSRCLRNVGVVAGDSRDEDGLPRFLPTPPFKSSGLLSNSAISFHYSNVADFHMLDFVIYRVHPFGIGPIPNQRQLLVMPQKGFITGTNTNQPH</sequence>
<keyword evidence="9" id="KW-0735">Signal-anchor</keyword>
<evidence type="ECO:0000256" key="3">
    <source>
        <dbReference type="ARBA" id="ARBA00006462"/>
    </source>
</evidence>
<reference evidence="13" key="1">
    <citation type="journal article" date="2021" name="Mol. Ecol. Resour.">
        <title>Phylogenomic analyses of the genus Drosophila reveals genomic signals of climate adaptation.</title>
        <authorList>
            <person name="Li F."/>
            <person name="Rane R.V."/>
            <person name="Luria V."/>
            <person name="Xiong Z."/>
            <person name="Chen J."/>
            <person name="Li Z."/>
            <person name="Catullo R.A."/>
            <person name="Griffin P.C."/>
            <person name="Schiffer M."/>
            <person name="Pearce S."/>
            <person name="Lee S.F."/>
            <person name="McElroy K."/>
            <person name="Stocker A."/>
            <person name="Shirriffs J."/>
            <person name="Cockerell F."/>
            <person name="Coppin C."/>
            <person name="Sgro C.M."/>
            <person name="Karger A."/>
            <person name="Cain J.W."/>
            <person name="Weber J.A."/>
            <person name="Santpere G."/>
            <person name="Kirschner M.W."/>
            <person name="Hoffmann A.A."/>
            <person name="Oakeshott J.G."/>
            <person name="Zhang G."/>
        </authorList>
    </citation>
    <scope>NUCLEOTIDE SEQUENCE</scope>
    <source>
        <strain evidence="13">BGI-SZ-2011g</strain>
    </source>
</reference>
<evidence type="ECO:0000259" key="12">
    <source>
        <dbReference type="Pfam" id="PF02434"/>
    </source>
</evidence>
<feature type="domain" description="Fringe-like glycosyltransferase" evidence="12">
    <location>
        <begin position="118"/>
        <end position="187"/>
    </location>
</feature>
<evidence type="ECO:0000256" key="9">
    <source>
        <dbReference type="ARBA" id="ARBA00022968"/>
    </source>
</evidence>
<dbReference type="PANTHER" id="PTHR23033">
    <property type="entry name" value="BETA1,3-GALACTOSYLTRANSFERASE"/>
    <property type="match status" value="1"/>
</dbReference>
<organism evidence="13 14">
    <name type="scientific">Drosophila rubida</name>
    <dbReference type="NCBI Taxonomy" id="30044"/>
    <lineage>
        <taxon>Eukaryota</taxon>
        <taxon>Metazoa</taxon>
        <taxon>Ecdysozoa</taxon>
        <taxon>Arthropoda</taxon>
        <taxon>Hexapoda</taxon>
        <taxon>Insecta</taxon>
        <taxon>Pterygota</taxon>
        <taxon>Neoptera</taxon>
        <taxon>Endopterygota</taxon>
        <taxon>Diptera</taxon>
        <taxon>Brachycera</taxon>
        <taxon>Muscomorpha</taxon>
        <taxon>Ephydroidea</taxon>
        <taxon>Drosophilidae</taxon>
        <taxon>Drosophila</taxon>
    </lineage>
</organism>
<dbReference type="EC" id="2.4.1.122" evidence="4"/>
<keyword evidence="10" id="KW-1133">Transmembrane helix</keyword>
<gene>
    <name evidence="13" type="ORF">KR093_010480</name>
</gene>
<keyword evidence="14" id="KW-1185">Reference proteome</keyword>
<keyword evidence="5" id="KW-0328">Glycosyltransferase</keyword>
<accession>A0AAD4PP87</accession>
<dbReference type="GO" id="GO:0016020">
    <property type="term" value="C:membrane"/>
    <property type="evidence" value="ECO:0007669"/>
    <property type="project" value="UniProtKB-SubCell"/>
</dbReference>
<keyword evidence="11" id="KW-0472">Membrane</keyword>
<dbReference type="GO" id="GO:0000166">
    <property type="term" value="F:nucleotide binding"/>
    <property type="evidence" value="ECO:0007669"/>
    <property type="project" value="UniProtKB-KW"/>
</dbReference>
<keyword evidence="7" id="KW-0812">Transmembrane</keyword>
<comment type="caution">
    <text evidence="13">The sequence shown here is derived from an EMBL/GenBank/DDBJ whole genome shotgun (WGS) entry which is preliminary data.</text>
</comment>